<keyword evidence="9" id="KW-0747">Spliceosome</keyword>
<dbReference type="Gene3D" id="2.40.100.10">
    <property type="entry name" value="Cyclophilin-like"/>
    <property type="match status" value="1"/>
</dbReference>
<feature type="coiled-coil region" evidence="21">
    <location>
        <begin position="251"/>
        <end position="285"/>
    </location>
</feature>
<evidence type="ECO:0000256" key="4">
    <source>
        <dbReference type="ARBA" id="ARBA00007930"/>
    </source>
</evidence>
<dbReference type="CDD" id="cd01923">
    <property type="entry name" value="cyclophilin_RING"/>
    <property type="match status" value="1"/>
</dbReference>
<dbReference type="Gene3D" id="3.30.40.10">
    <property type="entry name" value="Zinc/RING finger domain, C3HC4 (zinc finger)"/>
    <property type="match status" value="1"/>
</dbReference>
<dbReference type="Proteomes" id="UP000324800">
    <property type="component" value="Unassembled WGS sequence"/>
</dbReference>
<dbReference type="EC" id="2.3.2.27" evidence="5"/>
<evidence type="ECO:0000313" key="25">
    <source>
        <dbReference type="EMBL" id="KAA6393652.1"/>
    </source>
</evidence>
<feature type="region of interest" description="Disordered" evidence="22">
    <location>
        <begin position="502"/>
        <end position="656"/>
    </location>
</feature>
<dbReference type="InterPro" id="IPR013083">
    <property type="entry name" value="Znf_RING/FYVE/PHD"/>
</dbReference>
<dbReference type="GO" id="GO:0006457">
    <property type="term" value="P:protein folding"/>
    <property type="evidence" value="ECO:0007669"/>
    <property type="project" value="InterPro"/>
</dbReference>
<dbReference type="CDD" id="cd16663">
    <property type="entry name" value="RING-Ubox_PPIL2"/>
    <property type="match status" value="1"/>
</dbReference>
<evidence type="ECO:0000256" key="22">
    <source>
        <dbReference type="SAM" id="MobiDB-lite"/>
    </source>
</evidence>
<proteinExistence type="inferred from homology"/>
<feature type="region of interest" description="Disordered" evidence="22">
    <location>
        <begin position="143"/>
        <end position="180"/>
    </location>
</feature>
<dbReference type="InterPro" id="IPR002130">
    <property type="entry name" value="Cyclophilin-type_PPIase_dom"/>
</dbReference>
<evidence type="ECO:0000256" key="21">
    <source>
        <dbReference type="SAM" id="Coils"/>
    </source>
</evidence>
<keyword evidence="7" id="KW-0507">mRNA processing</keyword>
<evidence type="ECO:0000256" key="8">
    <source>
        <dbReference type="ARBA" id="ARBA00022679"/>
    </source>
</evidence>
<keyword evidence="10" id="KW-0833">Ubl conjugation pathway</keyword>
<keyword evidence="6" id="KW-1017">Isopeptide bond</keyword>
<dbReference type="EMBL" id="SNRW01002174">
    <property type="protein sequence ID" value="KAA6393652.1"/>
    <property type="molecule type" value="Genomic_DNA"/>
</dbReference>
<evidence type="ECO:0000256" key="13">
    <source>
        <dbReference type="ARBA" id="ARBA00023054"/>
    </source>
</evidence>
<comment type="similarity">
    <text evidence="4">Belongs to the cyclophilin-type PPIase family. PPIL2 subfamily.</text>
</comment>
<dbReference type="PANTHER" id="PTHR45625">
    <property type="entry name" value="PEPTIDYL-PROLYL CIS-TRANS ISOMERASE-RELATED"/>
    <property type="match status" value="1"/>
</dbReference>
<feature type="domain" description="U-box" evidence="24">
    <location>
        <begin position="33"/>
        <end position="106"/>
    </location>
</feature>
<dbReference type="GO" id="GO:0000209">
    <property type="term" value="P:protein polyubiquitination"/>
    <property type="evidence" value="ECO:0007669"/>
    <property type="project" value="TreeGrafter"/>
</dbReference>
<dbReference type="InterPro" id="IPR003613">
    <property type="entry name" value="Ubox_domain"/>
</dbReference>
<dbReference type="PROSITE" id="PS50072">
    <property type="entry name" value="CSA_PPIASE_2"/>
    <property type="match status" value="1"/>
</dbReference>
<dbReference type="InterPro" id="IPR020892">
    <property type="entry name" value="Cyclophilin-type_PPIase_CS"/>
</dbReference>
<dbReference type="PROSITE" id="PS00170">
    <property type="entry name" value="CSA_PPIASE_1"/>
    <property type="match status" value="1"/>
</dbReference>
<reference evidence="25 26" key="1">
    <citation type="submission" date="2019-03" db="EMBL/GenBank/DDBJ databases">
        <title>Single cell metagenomics reveals metabolic interactions within the superorganism composed of flagellate Streblomastix strix and complex community of Bacteroidetes bacteria on its surface.</title>
        <authorList>
            <person name="Treitli S.C."/>
            <person name="Kolisko M."/>
            <person name="Husnik F."/>
            <person name="Keeling P."/>
            <person name="Hampl V."/>
        </authorList>
    </citation>
    <scope>NUCLEOTIDE SEQUENCE [LARGE SCALE GENOMIC DNA]</scope>
    <source>
        <strain evidence="25">ST1C</strain>
    </source>
</reference>
<dbReference type="FunFam" id="3.30.40.10:FF:000079">
    <property type="entry name" value="Peptidyl-prolyl cis-trans isomerase 2"/>
    <property type="match status" value="1"/>
</dbReference>
<evidence type="ECO:0000256" key="18">
    <source>
        <dbReference type="ARBA" id="ARBA00073734"/>
    </source>
</evidence>
<evidence type="ECO:0000256" key="17">
    <source>
        <dbReference type="ARBA" id="ARBA00061807"/>
    </source>
</evidence>
<feature type="compositionally biased region" description="Basic and acidic residues" evidence="22">
    <location>
        <begin position="143"/>
        <end position="152"/>
    </location>
</feature>
<comment type="catalytic activity">
    <reaction evidence="1">
        <text>S-ubiquitinyl-[E2 ubiquitin-conjugating enzyme]-L-cysteine + [acceptor protein]-L-lysine = [E2 ubiquitin-conjugating enzyme]-L-cysteine + N(6)-ubiquitinyl-[acceptor protein]-L-lysine.</text>
        <dbReference type="EC" id="2.3.2.27"/>
    </reaction>
</comment>
<dbReference type="SUPFAM" id="SSF50891">
    <property type="entry name" value="Cyclophilin-like"/>
    <property type="match status" value="1"/>
</dbReference>
<comment type="function">
    <text evidence="16">Has a ubiquitin-protein ligase activity acting as an E3 ubiquitin protein ligase or as an ubiquitin-ubiquitin ligase promoting elongation of ubiquitin chains on substrates. By mediating 'Lys-48'-linked polyubiquitination of proteins could target them for proteasomal degradation. May also function as a chaperone, playing a role in transport to the cell membrane of BSG/Basigin for instance. Probable inactive PPIase with no peptidyl-prolyl cis-trans isomerase activity. As a component of the minor spliceosome, involved in the splicing of U12-type introns in pre-mRNAs.</text>
</comment>
<evidence type="ECO:0000313" key="26">
    <source>
        <dbReference type="Proteomes" id="UP000324800"/>
    </source>
</evidence>
<keyword evidence="8" id="KW-0808">Transferase</keyword>
<evidence type="ECO:0000256" key="9">
    <source>
        <dbReference type="ARBA" id="ARBA00022728"/>
    </source>
</evidence>
<evidence type="ECO:0000256" key="10">
    <source>
        <dbReference type="ARBA" id="ARBA00022786"/>
    </source>
</evidence>
<sequence>MGKSKNAKQYIKASEWKNEFGGKKDGDESKLEAYQPFDCCSLSLQPFITPVASPDGHVFDLENILGWIKDKKNNPISGKPLSRTDLIPLHYTKNAIGEFICPVTYKVFNKFTHIVAIKTSGEVYCFEAIKQLLNQRNKQMKEINKDKINEKKKEKRKSTKDDKEDDEEEEDDSDEEDEVLMHCPLTGKPFTVRDIITLQESNEEDLSKPADHQSMWKQLNKDQQDKNGQTAFERIEPIPHIVGNTTTTRILKILNEDNKLLKEKQAIEQREKEMNEQELKKKEDEIIYVNKDKIAFTSQIGHSQRAAATTSTEFEYNNENTLKRQEQEGKRIIQIKEKGYIALQTTFGTLNIELHCDLVPKTCDNFLQLCRNEYYSGTIFHRLIRGFMIQGGDPTATGTGGTSVWGGKFADEFYPSLSHNGRGILSMANSGPNTNGSQFFITFKACKHLDRVHSIFGRVVGGMPVLNAMEEIDTDDKDRPVEPIEIIGMTIFSDPFENLRQQMKRKGKEDEDEDDFDHKKNLLIKDKEKNKEEQIDNLLTVKKKRRRNEDDEEGEQKQIKKTKLDSSISSINTSKTSSFNQQQQQSQIQRPFSFSLPSAHGSDSGLASLLSSSVPISSQQQQSSSSQQQTTSSSGATRKVGKYFQDQHHSSHKKKT</sequence>
<dbReference type="InterPro" id="IPR029000">
    <property type="entry name" value="Cyclophilin-like_dom_sf"/>
</dbReference>
<dbReference type="GO" id="GO:0006397">
    <property type="term" value="P:mRNA processing"/>
    <property type="evidence" value="ECO:0007669"/>
    <property type="project" value="UniProtKB-KW"/>
</dbReference>
<evidence type="ECO:0000259" key="24">
    <source>
        <dbReference type="PROSITE" id="PS51698"/>
    </source>
</evidence>
<comment type="subcellular location">
    <subcellularLocation>
        <location evidence="2">Nucleus</location>
    </subcellularLocation>
</comment>
<evidence type="ECO:0000256" key="5">
    <source>
        <dbReference type="ARBA" id="ARBA00012483"/>
    </source>
</evidence>
<feature type="compositionally biased region" description="Basic and acidic residues" evidence="22">
    <location>
        <begin position="555"/>
        <end position="564"/>
    </location>
</feature>
<feature type="compositionally biased region" description="Basic and acidic residues" evidence="22">
    <location>
        <begin position="516"/>
        <end position="534"/>
    </location>
</feature>
<dbReference type="SUPFAM" id="SSF57850">
    <property type="entry name" value="RING/U-box"/>
    <property type="match status" value="1"/>
</dbReference>
<dbReference type="GO" id="GO:0008380">
    <property type="term" value="P:RNA splicing"/>
    <property type="evidence" value="ECO:0007669"/>
    <property type="project" value="UniProtKB-KW"/>
</dbReference>
<evidence type="ECO:0000256" key="19">
    <source>
        <dbReference type="ARBA" id="ARBA00078275"/>
    </source>
</evidence>
<dbReference type="OrthoDB" id="30774at2759"/>
<keyword evidence="14" id="KW-0508">mRNA splicing</keyword>
<dbReference type="PROSITE" id="PS51698">
    <property type="entry name" value="U_BOX"/>
    <property type="match status" value="1"/>
</dbReference>
<dbReference type="InterPro" id="IPR026951">
    <property type="entry name" value="PPIL2_U-box_dom"/>
</dbReference>
<evidence type="ECO:0000256" key="3">
    <source>
        <dbReference type="ARBA" id="ARBA00004906"/>
    </source>
</evidence>
<dbReference type="GO" id="GO:0003755">
    <property type="term" value="F:peptidyl-prolyl cis-trans isomerase activity"/>
    <property type="evidence" value="ECO:0007669"/>
    <property type="project" value="InterPro"/>
</dbReference>
<keyword evidence="15" id="KW-0539">Nucleus</keyword>
<accession>A0A5J4WGJ8</accession>
<organism evidence="25 26">
    <name type="scientific">Streblomastix strix</name>
    <dbReference type="NCBI Taxonomy" id="222440"/>
    <lineage>
        <taxon>Eukaryota</taxon>
        <taxon>Metamonada</taxon>
        <taxon>Preaxostyla</taxon>
        <taxon>Oxymonadida</taxon>
        <taxon>Streblomastigidae</taxon>
        <taxon>Streblomastix</taxon>
    </lineage>
</organism>
<feature type="compositionally biased region" description="Low complexity" evidence="22">
    <location>
        <begin position="566"/>
        <end position="634"/>
    </location>
</feature>
<evidence type="ECO:0000256" key="7">
    <source>
        <dbReference type="ARBA" id="ARBA00022664"/>
    </source>
</evidence>
<feature type="compositionally biased region" description="Acidic residues" evidence="22">
    <location>
        <begin position="163"/>
        <end position="178"/>
    </location>
</feature>
<evidence type="ECO:0000259" key="23">
    <source>
        <dbReference type="PROSITE" id="PS50072"/>
    </source>
</evidence>
<dbReference type="GO" id="GO:0061630">
    <property type="term" value="F:ubiquitin protein ligase activity"/>
    <property type="evidence" value="ECO:0007669"/>
    <property type="project" value="UniProtKB-EC"/>
</dbReference>
<keyword evidence="13 21" id="KW-0175">Coiled coil</keyword>
<protein>
    <recommendedName>
        <fullName evidence="18">RING-type E3 ubiquitin-protein ligase PPIL2</fullName>
        <ecNumber evidence="5">2.3.2.27</ecNumber>
    </recommendedName>
    <alternativeName>
        <fullName evidence="20">CYC4</fullName>
    </alternativeName>
    <alternativeName>
        <fullName evidence="19">Probable inactive peptidyl-prolyl cis-trans isomerase-like 2</fullName>
    </alternativeName>
</protein>
<dbReference type="FunFam" id="2.40.100.10:FF:000018">
    <property type="entry name" value="Peptidyl-prolyl cis-trans isomerase-like 2"/>
    <property type="match status" value="1"/>
</dbReference>
<gene>
    <name evidence="25" type="ORF">EZS28_010819</name>
</gene>
<dbReference type="AlphaFoldDB" id="A0A5J4WGJ8"/>
<feature type="domain" description="PPIase cyclophilin-type" evidence="23">
    <location>
        <begin position="348"/>
        <end position="491"/>
    </location>
</feature>
<dbReference type="PRINTS" id="PR00153">
    <property type="entry name" value="CSAPPISMRASE"/>
</dbReference>
<evidence type="ECO:0000256" key="2">
    <source>
        <dbReference type="ARBA" id="ARBA00004123"/>
    </source>
</evidence>
<evidence type="ECO:0000256" key="12">
    <source>
        <dbReference type="ARBA" id="ARBA00022990"/>
    </source>
</evidence>
<evidence type="ECO:0000256" key="11">
    <source>
        <dbReference type="ARBA" id="ARBA00022843"/>
    </source>
</evidence>
<keyword evidence="12" id="KW-0007">Acetylation</keyword>
<comment type="pathway">
    <text evidence="3">Protein modification; protein ubiquitination.</text>
</comment>
<evidence type="ECO:0000256" key="15">
    <source>
        <dbReference type="ARBA" id="ARBA00023242"/>
    </source>
</evidence>
<comment type="caution">
    <text evidence="25">The sequence shown here is derived from an EMBL/GenBank/DDBJ whole genome shotgun (WGS) entry which is preliminary data.</text>
</comment>
<evidence type="ECO:0000256" key="1">
    <source>
        <dbReference type="ARBA" id="ARBA00000900"/>
    </source>
</evidence>
<evidence type="ECO:0000256" key="14">
    <source>
        <dbReference type="ARBA" id="ARBA00023187"/>
    </source>
</evidence>
<comment type="subunit">
    <text evidence="17">Component of the minor spliceosome, which splices U12-type introns. Within this complex, interacts with PRPF8/PRP8, EFTUD2/SNU114 and PLRG1. Interacts with isoform 2 of BSG. Interacts (via the PPIase cyclophilin-type domain) with CRNKL1; they may form a trimeric complex with HSP90.</text>
</comment>
<dbReference type="PANTHER" id="PTHR45625:SF1">
    <property type="entry name" value="RING-TYPE E3 UBIQUITIN-PROTEIN LIGASE PPIL2"/>
    <property type="match status" value="1"/>
</dbReference>
<dbReference type="GO" id="GO:0071013">
    <property type="term" value="C:catalytic step 2 spliceosome"/>
    <property type="evidence" value="ECO:0007669"/>
    <property type="project" value="TreeGrafter"/>
</dbReference>
<name>A0A5J4WGJ8_9EUKA</name>
<keyword evidence="25" id="KW-0413">Isomerase</keyword>
<evidence type="ECO:0000256" key="20">
    <source>
        <dbReference type="ARBA" id="ARBA00079124"/>
    </source>
</evidence>
<dbReference type="Pfam" id="PF04564">
    <property type="entry name" value="U-box"/>
    <property type="match status" value="1"/>
</dbReference>
<dbReference type="InterPro" id="IPR044666">
    <property type="entry name" value="Cyclophilin_A-like"/>
</dbReference>
<keyword evidence="11" id="KW-0832">Ubl conjugation</keyword>
<dbReference type="SMART" id="SM00504">
    <property type="entry name" value="Ubox"/>
    <property type="match status" value="1"/>
</dbReference>
<evidence type="ECO:0000256" key="16">
    <source>
        <dbReference type="ARBA" id="ARBA00059251"/>
    </source>
</evidence>
<dbReference type="Pfam" id="PF00160">
    <property type="entry name" value="Pro_isomerase"/>
    <property type="match status" value="1"/>
</dbReference>
<evidence type="ECO:0000256" key="6">
    <source>
        <dbReference type="ARBA" id="ARBA00022499"/>
    </source>
</evidence>